<feature type="domain" description="Organic solvent tolerance-like N-terminal" evidence="1">
    <location>
        <begin position="84"/>
        <end position="129"/>
    </location>
</feature>
<dbReference type="InterPro" id="IPR005653">
    <property type="entry name" value="OstA-like_N"/>
</dbReference>
<evidence type="ECO:0000313" key="2">
    <source>
        <dbReference type="EMBL" id="KKD34626.1"/>
    </source>
</evidence>
<dbReference type="PATRIC" id="fig|1637645.4.peg.6024"/>
<dbReference type="OrthoDB" id="462272at2"/>
<evidence type="ECO:0000313" key="3">
    <source>
        <dbReference type="Proteomes" id="UP000033607"/>
    </source>
</evidence>
<dbReference type="EMBL" id="LATL02000307">
    <property type="protein sequence ID" value="KKD34626.1"/>
    <property type="molecule type" value="Genomic_DNA"/>
</dbReference>
<dbReference type="RefSeq" id="WP_046282268.1">
    <property type="nucleotide sequence ID" value="NZ_LATL02000307.1"/>
</dbReference>
<dbReference type="AlphaFoldDB" id="A0A0F5Y6S3"/>
<gene>
    <name evidence="2" type="ORF">WN50_29850</name>
</gene>
<evidence type="ECO:0000259" key="1">
    <source>
        <dbReference type="Pfam" id="PF03968"/>
    </source>
</evidence>
<sequence length="178" mass="18961">MPLAKLLNLKILRLAVALLLPGALSGAILTENFFNPAISKAQPAPAAKQDPSTAMTVRSDVQEADANTGIVTARGNVQINYPARNLQATAAQAQYFSRERRIILSGNVFILQEGSSIRGETVTYLIDEGRFIALPAGGQQVESIYIVPDDGTETKNAAVEPFNPKPAFKNPFSAPAAP</sequence>
<dbReference type="Pfam" id="PF03968">
    <property type="entry name" value="LptD_N"/>
    <property type="match status" value="1"/>
</dbReference>
<reference evidence="2 3" key="1">
    <citation type="submission" date="2015-06" db="EMBL/GenBank/DDBJ databases">
        <title>Draft genome assembly of filamentous brackish cyanobacterium Limnoraphis robusta strain CS-951.</title>
        <authorList>
            <person name="Willis A."/>
            <person name="Parks M."/>
            <person name="Burford M.A."/>
        </authorList>
    </citation>
    <scope>NUCLEOTIDE SEQUENCE [LARGE SCALE GENOMIC DNA]</scope>
    <source>
        <strain evidence="2 3">CS-951</strain>
    </source>
</reference>
<protein>
    <recommendedName>
        <fullName evidence="1">Organic solvent tolerance-like N-terminal domain-containing protein</fullName>
    </recommendedName>
</protein>
<organism evidence="2 3">
    <name type="scientific">Limnoraphis robusta CS-951</name>
    <dbReference type="NCBI Taxonomy" id="1637645"/>
    <lineage>
        <taxon>Bacteria</taxon>
        <taxon>Bacillati</taxon>
        <taxon>Cyanobacteriota</taxon>
        <taxon>Cyanophyceae</taxon>
        <taxon>Oscillatoriophycideae</taxon>
        <taxon>Oscillatoriales</taxon>
        <taxon>Sirenicapillariaceae</taxon>
        <taxon>Limnoraphis</taxon>
    </lineage>
</organism>
<dbReference type="Gene3D" id="2.60.450.10">
    <property type="entry name" value="Lipopolysaccharide (LPS) transport protein A like domain"/>
    <property type="match status" value="1"/>
</dbReference>
<name>A0A0F5Y6S3_9CYAN</name>
<accession>A0A0F5Y6S3</accession>
<dbReference type="Proteomes" id="UP000033607">
    <property type="component" value="Unassembled WGS sequence"/>
</dbReference>
<proteinExistence type="predicted"/>
<comment type="caution">
    <text evidence="2">The sequence shown here is derived from an EMBL/GenBank/DDBJ whole genome shotgun (WGS) entry which is preliminary data.</text>
</comment>